<dbReference type="Gene3D" id="3.40.30.10">
    <property type="entry name" value="Glutaredoxin"/>
    <property type="match status" value="1"/>
</dbReference>
<dbReference type="Proteomes" id="UP000196531">
    <property type="component" value="Unassembled WGS sequence"/>
</dbReference>
<gene>
    <name evidence="3" type="ORF">A9Q84_12925</name>
</gene>
<dbReference type="Pfam" id="PF00085">
    <property type="entry name" value="Thioredoxin"/>
    <property type="match status" value="1"/>
</dbReference>
<organism evidence="3 4">
    <name type="scientific">Halobacteriovorax marinus</name>
    <dbReference type="NCBI Taxonomy" id="97084"/>
    <lineage>
        <taxon>Bacteria</taxon>
        <taxon>Pseudomonadati</taxon>
        <taxon>Bdellovibrionota</taxon>
        <taxon>Bacteriovoracia</taxon>
        <taxon>Bacteriovoracales</taxon>
        <taxon>Halobacteriovoraceae</taxon>
        <taxon>Halobacteriovorax</taxon>
    </lineage>
</organism>
<dbReference type="InterPro" id="IPR036249">
    <property type="entry name" value="Thioredoxin-like_sf"/>
</dbReference>
<evidence type="ECO:0000259" key="2">
    <source>
        <dbReference type="Pfam" id="PF00085"/>
    </source>
</evidence>
<dbReference type="PROSITE" id="PS00194">
    <property type="entry name" value="THIOREDOXIN_1"/>
    <property type="match status" value="1"/>
</dbReference>
<dbReference type="SUPFAM" id="SSF52833">
    <property type="entry name" value="Thioredoxin-like"/>
    <property type="match status" value="1"/>
</dbReference>
<name>A0A1Y5F8M4_9BACT</name>
<reference evidence="4" key="1">
    <citation type="journal article" date="2017" name="Proc. Natl. Acad. Sci. U.S.A.">
        <title>Simulation of Deepwater Horizon oil plume reveals substrate specialization within a complex community of hydrocarbon-degraders.</title>
        <authorList>
            <person name="Hu P."/>
            <person name="Dubinsky E.A."/>
            <person name="Probst A.J."/>
            <person name="Wang J."/>
            <person name="Sieber C.M.K."/>
            <person name="Tom L.M."/>
            <person name="Gardinali P."/>
            <person name="Banfield J.F."/>
            <person name="Atlas R.M."/>
            <person name="Andersen G.L."/>
        </authorList>
    </citation>
    <scope>NUCLEOTIDE SEQUENCE [LARGE SCALE GENOMIC DNA]</scope>
</reference>
<keyword evidence="1" id="KW-0676">Redox-active center</keyword>
<comment type="caution">
    <text evidence="3">The sequence shown here is derived from an EMBL/GenBank/DDBJ whole genome shotgun (WGS) entry which is preliminary data.</text>
</comment>
<dbReference type="CDD" id="cd02947">
    <property type="entry name" value="TRX_family"/>
    <property type="match status" value="1"/>
</dbReference>
<sequence length="94" mass="11007">MKKLVKFSKPNCPHCVIFDPIFKREVEKLNDKFETFEVDISEAPHLIEVFNIKGVPALYKFESDDFKNFTEIEQIFIGHSHEGYKDLLDSLNTI</sequence>
<evidence type="ECO:0000256" key="1">
    <source>
        <dbReference type="ARBA" id="ARBA00023284"/>
    </source>
</evidence>
<dbReference type="AlphaFoldDB" id="A0A1Y5F8M4"/>
<evidence type="ECO:0000313" key="4">
    <source>
        <dbReference type="Proteomes" id="UP000196531"/>
    </source>
</evidence>
<dbReference type="InterPro" id="IPR017937">
    <property type="entry name" value="Thioredoxin_CS"/>
</dbReference>
<protein>
    <recommendedName>
        <fullName evidence="2">Thioredoxin domain-containing protein</fullName>
    </recommendedName>
</protein>
<dbReference type="InterPro" id="IPR013766">
    <property type="entry name" value="Thioredoxin_domain"/>
</dbReference>
<feature type="domain" description="Thioredoxin" evidence="2">
    <location>
        <begin position="4"/>
        <end position="65"/>
    </location>
</feature>
<evidence type="ECO:0000313" key="3">
    <source>
        <dbReference type="EMBL" id="OUR97223.1"/>
    </source>
</evidence>
<accession>A0A1Y5F8M4</accession>
<dbReference type="EMBL" id="MAAO01000006">
    <property type="protein sequence ID" value="OUR97223.1"/>
    <property type="molecule type" value="Genomic_DNA"/>
</dbReference>
<proteinExistence type="predicted"/>